<proteinExistence type="predicted"/>
<reference evidence="1 2" key="1">
    <citation type="submission" date="2022-01" db="EMBL/GenBank/DDBJ databases">
        <title>Whole genome-based taxonomy of the Shewanellaceae.</title>
        <authorList>
            <person name="Martin-Rodriguez A.J."/>
        </authorList>
    </citation>
    <scope>NUCLEOTIDE SEQUENCE [LARGE SCALE GENOMIC DNA]</scope>
    <source>
        <strain evidence="1 2">DSM 17177</strain>
    </source>
</reference>
<name>A0ABT0LF50_9GAMM</name>
<evidence type="ECO:0000313" key="2">
    <source>
        <dbReference type="Proteomes" id="UP001203423"/>
    </source>
</evidence>
<dbReference type="Proteomes" id="UP001203423">
    <property type="component" value="Unassembled WGS sequence"/>
</dbReference>
<dbReference type="Gene3D" id="3.40.30.10">
    <property type="entry name" value="Glutaredoxin"/>
    <property type="match status" value="1"/>
</dbReference>
<dbReference type="Pfam" id="PF14595">
    <property type="entry name" value="Thioredoxin_9"/>
    <property type="match status" value="1"/>
</dbReference>
<gene>
    <name evidence="1" type="ORF">L2764_17965</name>
</gene>
<comment type="caution">
    <text evidence="1">The sequence shown here is derived from an EMBL/GenBank/DDBJ whole genome shotgun (WGS) entry which is preliminary data.</text>
</comment>
<keyword evidence="2" id="KW-1185">Reference proteome</keyword>
<dbReference type="CDD" id="cd02947">
    <property type="entry name" value="TRX_family"/>
    <property type="match status" value="1"/>
</dbReference>
<dbReference type="SUPFAM" id="SSF52833">
    <property type="entry name" value="Thioredoxin-like"/>
    <property type="match status" value="1"/>
</dbReference>
<dbReference type="InterPro" id="IPR036249">
    <property type="entry name" value="Thioredoxin-like_sf"/>
</dbReference>
<dbReference type="EMBL" id="JAKIKS010000082">
    <property type="protein sequence ID" value="MCL1126316.1"/>
    <property type="molecule type" value="Genomic_DNA"/>
</dbReference>
<evidence type="ECO:0000313" key="1">
    <source>
        <dbReference type="EMBL" id="MCL1126316.1"/>
    </source>
</evidence>
<dbReference type="RefSeq" id="WP_248941705.1">
    <property type="nucleotide sequence ID" value="NZ_JAKIKS010000082.1"/>
</dbReference>
<sequence>MILTGKLQPDTLKELNEFKPFYSEYQTDNTILEPMRKLSQAVNIIVIIGTWCSDCHREVARFIRIIETLKLNNKHNIHVTYLGVDRLKQDPEKRAQHYTFTQIPTFIIKQDGQELGRIVESPTDSLEVDLVNMLNR</sequence>
<organism evidence="1 2">
    <name type="scientific">Shewanella surugensis</name>
    <dbReference type="NCBI Taxonomy" id="212020"/>
    <lineage>
        <taxon>Bacteria</taxon>
        <taxon>Pseudomonadati</taxon>
        <taxon>Pseudomonadota</taxon>
        <taxon>Gammaproteobacteria</taxon>
        <taxon>Alteromonadales</taxon>
        <taxon>Shewanellaceae</taxon>
        <taxon>Shewanella</taxon>
    </lineage>
</organism>
<accession>A0ABT0LF50</accession>
<protein>
    <submittedName>
        <fullName evidence="1">Thioredoxin family protein</fullName>
    </submittedName>
</protein>